<dbReference type="PRINTS" id="PR00411">
    <property type="entry name" value="PNDRDTASEI"/>
</dbReference>
<dbReference type="EMBL" id="VMBP01000001">
    <property type="protein sequence ID" value="TSJ64757.1"/>
    <property type="molecule type" value="Genomic_DNA"/>
</dbReference>
<evidence type="ECO:0000259" key="2">
    <source>
        <dbReference type="Pfam" id="PF07992"/>
    </source>
</evidence>
<keyword evidence="1" id="KW-0560">Oxidoreductase</keyword>
<accession>A0ABY3DX67</accession>
<proteinExistence type="predicted"/>
<protein>
    <submittedName>
        <fullName evidence="3">FAD-dependent oxidoreductase</fullName>
    </submittedName>
</protein>
<dbReference type="PANTHER" id="PTHR42949">
    <property type="entry name" value="ANAEROBIC GLYCEROL-3-PHOSPHATE DEHYDROGENASE SUBUNIT B"/>
    <property type="match status" value="1"/>
</dbReference>
<reference evidence="3 4" key="1">
    <citation type="submission" date="2019-07" db="EMBL/GenBank/DDBJ databases">
        <authorList>
            <person name="Grouzdev D.S."/>
        </authorList>
    </citation>
    <scope>NUCLEOTIDE SEQUENCE [LARGE SCALE GENOMIC DNA]</scope>
    <source>
        <strain evidence="3 4">3C</strain>
    </source>
</reference>
<evidence type="ECO:0000313" key="4">
    <source>
        <dbReference type="Proteomes" id="UP000315321"/>
    </source>
</evidence>
<name>A0ABY3DX67_9HYPH</name>
<dbReference type="InterPro" id="IPR023753">
    <property type="entry name" value="FAD/NAD-binding_dom"/>
</dbReference>
<dbReference type="InterPro" id="IPR051691">
    <property type="entry name" value="Metab_Enz_Cyan_OpOx_G3PDH"/>
</dbReference>
<dbReference type="Pfam" id="PF07992">
    <property type="entry name" value="Pyr_redox_2"/>
    <property type="match status" value="1"/>
</dbReference>
<dbReference type="SUPFAM" id="SSF51905">
    <property type="entry name" value="FAD/NAD(P)-binding domain"/>
    <property type="match status" value="1"/>
</dbReference>
<dbReference type="Proteomes" id="UP000315321">
    <property type="component" value="Unassembled WGS sequence"/>
</dbReference>
<feature type="domain" description="FAD/NAD(P)-binding" evidence="2">
    <location>
        <begin position="7"/>
        <end position="299"/>
    </location>
</feature>
<gene>
    <name evidence="3" type="ORF">FO470_05775</name>
</gene>
<dbReference type="InterPro" id="IPR036188">
    <property type="entry name" value="FAD/NAD-bd_sf"/>
</dbReference>
<dbReference type="Gene3D" id="3.50.50.60">
    <property type="entry name" value="FAD/NAD(P)-binding domain"/>
    <property type="match status" value="2"/>
</dbReference>
<dbReference type="PANTHER" id="PTHR42949:SF3">
    <property type="entry name" value="ANAEROBIC GLYCEROL-3-PHOSPHATE DEHYDROGENASE SUBUNIT B"/>
    <property type="match status" value="1"/>
</dbReference>
<comment type="caution">
    <text evidence="3">The sequence shown here is derived from an EMBL/GenBank/DDBJ whole genome shotgun (WGS) entry which is preliminary data.</text>
</comment>
<keyword evidence="4" id="KW-1185">Reference proteome</keyword>
<dbReference type="RefSeq" id="WP_144341914.1">
    <property type="nucleotide sequence ID" value="NZ_VMBP01000001.1"/>
</dbReference>
<sequence length="413" mass="44550">MSDAMADVIIVGGGPSGVAAAIELRARGVGHVVLLDREPELGGATRHCAHSPFGMREFGRVYLGAAYGRRLEAEAARAGVDVRTRHSVVRFEDGRHEDGRLDVTSPRGIETLSARRILIATGARETPRSARLISGDRPIGIVTTGTLQSYVAFHGLMPFRRPVIVGSELVSLSAILTCLTHGARPVAMVEPGPHPLAGQPFSWFPALAGIPFHRGAELVDIRGTSRVENVTLRLRDGTVQDIACDGVLLTGRFMPESALFRQSDIGVDAGSTGPAIDQDGRSLDPRIFASGNLLRAVETGGWAFREGRAVGRAIAEDLARDADAGAPIPVTFDAPVKLVVPSLLRRDANATPAFRDFQLRMLRRARGRLSLELDGREVWAAERTWMPERRILVPLPPAAVEAGTVHFRFRETA</sequence>
<organism evidence="3 4">
    <name type="scientific">Ancylobacter moscoviensis</name>
    <dbReference type="NCBI Taxonomy" id="2597768"/>
    <lineage>
        <taxon>Bacteria</taxon>
        <taxon>Pseudomonadati</taxon>
        <taxon>Pseudomonadota</taxon>
        <taxon>Alphaproteobacteria</taxon>
        <taxon>Hyphomicrobiales</taxon>
        <taxon>Xanthobacteraceae</taxon>
        <taxon>Ancylobacter</taxon>
    </lineage>
</organism>
<evidence type="ECO:0000313" key="3">
    <source>
        <dbReference type="EMBL" id="TSJ64757.1"/>
    </source>
</evidence>
<evidence type="ECO:0000256" key="1">
    <source>
        <dbReference type="ARBA" id="ARBA00023002"/>
    </source>
</evidence>
<dbReference type="PRINTS" id="PR00368">
    <property type="entry name" value="FADPNR"/>
</dbReference>